<proteinExistence type="predicted"/>
<gene>
    <name evidence="1" type="ORF">NBG4_40014</name>
</gene>
<dbReference type="Pfam" id="PF25948">
    <property type="entry name" value="DUF7986"/>
    <property type="match status" value="1"/>
</dbReference>
<evidence type="ECO:0000313" key="1">
    <source>
        <dbReference type="EMBL" id="SPQ00974.1"/>
    </source>
</evidence>
<evidence type="ECO:0000313" key="2">
    <source>
        <dbReference type="Proteomes" id="UP000245125"/>
    </source>
</evidence>
<organism evidence="1 2">
    <name type="scientific">Candidatus Sulfobium mesophilum</name>
    <dbReference type="NCBI Taxonomy" id="2016548"/>
    <lineage>
        <taxon>Bacteria</taxon>
        <taxon>Pseudomonadati</taxon>
        <taxon>Nitrospirota</taxon>
        <taxon>Nitrospiria</taxon>
        <taxon>Nitrospirales</taxon>
        <taxon>Nitrospiraceae</taxon>
        <taxon>Candidatus Sulfobium</taxon>
    </lineage>
</organism>
<dbReference type="Proteomes" id="UP000245125">
    <property type="component" value="Unassembled WGS sequence"/>
</dbReference>
<sequence length="218" mass="25658">MGKEEEIKSRLFQSIIHYVRMNHAKDIDKAYEYFWEEQQPDEIMSGTALELGFHNFEDWLLFDYKANEEKESFIDIYMKDNRELKAEERAVLEKIKDALLSLYEVMSVSKDKRVLIKDLLIGGEFSLRDRNLTRGLKKGDIFATRLLTLDGNTVMSGCVYPYSADRKKSVLNNIDKQFKRYVRNVNPEGAMKDYLRDYGDIFNLIWLHFILDAAQEQA</sequence>
<dbReference type="OrthoDB" id="1950116at2"/>
<dbReference type="EMBL" id="OUUY01000086">
    <property type="protein sequence ID" value="SPQ00974.1"/>
    <property type="molecule type" value="Genomic_DNA"/>
</dbReference>
<protein>
    <submittedName>
        <fullName evidence="1">Uncharacterized protein</fullName>
    </submittedName>
</protein>
<keyword evidence="2" id="KW-1185">Reference proteome</keyword>
<accession>A0A2U3QHT1</accession>
<dbReference type="InterPro" id="IPR058292">
    <property type="entry name" value="DUF7986"/>
</dbReference>
<dbReference type="AlphaFoldDB" id="A0A2U3QHT1"/>
<name>A0A2U3QHT1_9BACT</name>
<reference evidence="2" key="1">
    <citation type="submission" date="2018-03" db="EMBL/GenBank/DDBJ databases">
        <authorList>
            <person name="Zecchin S."/>
        </authorList>
    </citation>
    <scope>NUCLEOTIDE SEQUENCE [LARGE SCALE GENOMIC DNA]</scope>
</reference>